<name>A0A4R4DV71_9PROT</name>
<dbReference type="EMBL" id="SKBM01000002">
    <property type="protein sequence ID" value="TCZ66207.1"/>
    <property type="molecule type" value="Genomic_DNA"/>
</dbReference>
<dbReference type="GO" id="GO:0015036">
    <property type="term" value="F:disulfide oxidoreductase activity"/>
    <property type="evidence" value="ECO:0007669"/>
    <property type="project" value="InterPro"/>
</dbReference>
<dbReference type="InterPro" id="IPR036249">
    <property type="entry name" value="Thioredoxin-like_sf"/>
</dbReference>
<dbReference type="GO" id="GO:0016209">
    <property type="term" value="F:antioxidant activity"/>
    <property type="evidence" value="ECO:0007669"/>
    <property type="project" value="InterPro"/>
</dbReference>
<sequence length="226" mass="23769">MRQHPHPGPPPQGGGGNASPPPLAGGRTHASDQGGGDSATTGGRRRLLLLAPLGVVAAAGVGFYAMLRGLSTGSYDPKGVPSALIGKPAPDFALPPLAGADRPALSAADLRGHNRPVLVNFFASWCVPCVIEHPILMRLAKDGVPILGVAYKDKPADSLGFLQKHGMPYARLGVDQPGRVAIDWGLYGVPETYLVDKDGIIRWRWAGPLTEDTLKAQLQPLLKKYA</sequence>
<dbReference type="InterPro" id="IPR000866">
    <property type="entry name" value="AhpC/TSA"/>
</dbReference>
<feature type="compositionally biased region" description="Pro residues" evidence="5">
    <location>
        <begin position="1"/>
        <end position="12"/>
    </location>
</feature>
<evidence type="ECO:0000313" key="9">
    <source>
        <dbReference type="Proteomes" id="UP000295023"/>
    </source>
</evidence>
<dbReference type="PANTHER" id="PTHR42852:SF6">
    <property type="entry name" value="THIOL:DISULFIDE INTERCHANGE PROTEIN DSBE"/>
    <property type="match status" value="1"/>
</dbReference>
<evidence type="ECO:0000259" key="7">
    <source>
        <dbReference type="PROSITE" id="PS51352"/>
    </source>
</evidence>
<dbReference type="Pfam" id="PF00578">
    <property type="entry name" value="AhpC-TSA"/>
    <property type="match status" value="1"/>
</dbReference>
<evidence type="ECO:0000256" key="6">
    <source>
        <dbReference type="SAM" id="Phobius"/>
    </source>
</evidence>
<keyword evidence="2" id="KW-0201">Cytochrome c-type biogenesis</keyword>
<comment type="subcellular location">
    <subcellularLocation>
        <location evidence="1">Cell envelope</location>
    </subcellularLocation>
</comment>
<dbReference type="GO" id="GO:0017004">
    <property type="term" value="P:cytochrome complex assembly"/>
    <property type="evidence" value="ECO:0007669"/>
    <property type="project" value="UniProtKB-KW"/>
</dbReference>
<dbReference type="InterPro" id="IPR013766">
    <property type="entry name" value="Thioredoxin_domain"/>
</dbReference>
<protein>
    <submittedName>
        <fullName evidence="8">DsbE family thiol:disulfide interchange protein</fullName>
    </submittedName>
</protein>
<evidence type="ECO:0000256" key="2">
    <source>
        <dbReference type="ARBA" id="ARBA00022748"/>
    </source>
</evidence>
<dbReference type="PANTHER" id="PTHR42852">
    <property type="entry name" value="THIOL:DISULFIDE INTERCHANGE PROTEIN DSBE"/>
    <property type="match status" value="1"/>
</dbReference>
<keyword evidence="6" id="KW-0472">Membrane</keyword>
<dbReference type="InterPro" id="IPR050553">
    <property type="entry name" value="Thioredoxin_ResA/DsbE_sf"/>
</dbReference>
<reference evidence="8 9" key="1">
    <citation type="submission" date="2019-03" db="EMBL/GenBank/DDBJ databases">
        <title>Paracraurococcus aquatilis NE82 genome sequence.</title>
        <authorList>
            <person name="Zhao Y."/>
            <person name="Du Z."/>
        </authorList>
    </citation>
    <scope>NUCLEOTIDE SEQUENCE [LARGE SCALE GENOMIC DNA]</scope>
    <source>
        <strain evidence="8 9">NE82</strain>
    </source>
</reference>
<evidence type="ECO:0000313" key="8">
    <source>
        <dbReference type="EMBL" id="TCZ66207.1"/>
    </source>
</evidence>
<dbReference type="GO" id="GO:0030288">
    <property type="term" value="C:outer membrane-bounded periplasmic space"/>
    <property type="evidence" value="ECO:0007669"/>
    <property type="project" value="InterPro"/>
</dbReference>
<comment type="caution">
    <text evidence="8">The sequence shown here is derived from an EMBL/GenBank/DDBJ whole genome shotgun (WGS) entry which is preliminary data.</text>
</comment>
<dbReference type="CDD" id="cd03010">
    <property type="entry name" value="TlpA_like_DsbE"/>
    <property type="match status" value="1"/>
</dbReference>
<keyword evidence="6" id="KW-0812">Transmembrane</keyword>
<keyword evidence="3" id="KW-1015">Disulfide bond</keyword>
<feature type="region of interest" description="Disordered" evidence="5">
    <location>
        <begin position="1"/>
        <end position="41"/>
    </location>
</feature>
<dbReference type="SUPFAM" id="SSF52833">
    <property type="entry name" value="Thioredoxin-like"/>
    <property type="match status" value="1"/>
</dbReference>
<keyword evidence="9" id="KW-1185">Reference proteome</keyword>
<gene>
    <name evidence="8" type="ORF">EXY23_03020</name>
</gene>
<evidence type="ECO:0000256" key="5">
    <source>
        <dbReference type="SAM" id="MobiDB-lite"/>
    </source>
</evidence>
<dbReference type="AlphaFoldDB" id="A0A4R4DV71"/>
<evidence type="ECO:0000256" key="4">
    <source>
        <dbReference type="ARBA" id="ARBA00023284"/>
    </source>
</evidence>
<dbReference type="NCBIfam" id="TIGR00385">
    <property type="entry name" value="dsbE"/>
    <property type="match status" value="1"/>
</dbReference>
<keyword evidence="6" id="KW-1133">Transmembrane helix</keyword>
<accession>A0A4R4DV71</accession>
<dbReference type="OrthoDB" id="9799347at2"/>
<keyword evidence="4" id="KW-0676">Redox-active center</keyword>
<dbReference type="PROSITE" id="PS00194">
    <property type="entry name" value="THIOREDOXIN_1"/>
    <property type="match status" value="1"/>
</dbReference>
<dbReference type="PROSITE" id="PS51352">
    <property type="entry name" value="THIOREDOXIN_2"/>
    <property type="match status" value="1"/>
</dbReference>
<feature type="domain" description="Thioredoxin" evidence="7">
    <location>
        <begin position="83"/>
        <end position="223"/>
    </location>
</feature>
<dbReference type="InterPro" id="IPR017937">
    <property type="entry name" value="Thioredoxin_CS"/>
</dbReference>
<feature type="transmembrane region" description="Helical" evidence="6">
    <location>
        <begin position="47"/>
        <end position="67"/>
    </location>
</feature>
<proteinExistence type="predicted"/>
<dbReference type="Gene3D" id="3.40.30.10">
    <property type="entry name" value="Glutaredoxin"/>
    <property type="match status" value="1"/>
</dbReference>
<evidence type="ECO:0000256" key="1">
    <source>
        <dbReference type="ARBA" id="ARBA00004196"/>
    </source>
</evidence>
<dbReference type="Proteomes" id="UP000295023">
    <property type="component" value="Unassembled WGS sequence"/>
</dbReference>
<evidence type="ECO:0000256" key="3">
    <source>
        <dbReference type="ARBA" id="ARBA00023157"/>
    </source>
</evidence>
<dbReference type="InterPro" id="IPR004799">
    <property type="entry name" value="Periplasmic_diS_OxRdtase_DsbE"/>
</dbReference>
<organism evidence="8 9">
    <name type="scientific">Roseicella aquatilis</name>
    <dbReference type="NCBI Taxonomy" id="2527868"/>
    <lineage>
        <taxon>Bacteria</taxon>
        <taxon>Pseudomonadati</taxon>
        <taxon>Pseudomonadota</taxon>
        <taxon>Alphaproteobacteria</taxon>
        <taxon>Acetobacterales</taxon>
        <taxon>Roseomonadaceae</taxon>
        <taxon>Roseicella</taxon>
    </lineage>
</organism>